<comment type="caution">
    <text evidence="3">The sequence shown here is derived from an EMBL/GenBank/DDBJ whole genome shotgun (WGS) entry which is preliminary data.</text>
</comment>
<feature type="signal peptide" evidence="1">
    <location>
        <begin position="1"/>
        <end position="23"/>
    </location>
</feature>
<evidence type="ECO:0000256" key="1">
    <source>
        <dbReference type="SAM" id="SignalP"/>
    </source>
</evidence>
<keyword evidence="5" id="KW-1185">Reference proteome</keyword>
<dbReference type="Proteomes" id="UP000297248">
    <property type="component" value="Unassembled WGS sequence"/>
</dbReference>
<proteinExistence type="predicted"/>
<dbReference type="Pfam" id="PF09912">
    <property type="entry name" value="DUF2141"/>
    <property type="match status" value="1"/>
</dbReference>
<accession>A0A4Y8AAV8</accession>
<dbReference type="RefSeq" id="WP_134336600.1">
    <property type="nucleotide sequence ID" value="NZ_BMCZ01000002.1"/>
</dbReference>
<dbReference type="Proteomes" id="UP000583101">
    <property type="component" value="Unassembled WGS sequence"/>
</dbReference>
<evidence type="ECO:0000313" key="3">
    <source>
        <dbReference type="EMBL" id="TEW65731.1"/>
    </source>
</evidence>
<dbReference type="AlphaFoldDB" id="A0A4Y8AAV8"/>
<name>A0A4Y8AAV8_9SPHI</name>
<evidence type="ECO:0000313" key="5">
    <source>
        <dbReference type="Proteomes" id="UP000583101"/>
    </source>
</evidence>
<gene>
    <name evidence="3" type="ORF">E2R65_11340</name>
    <name evidence="2" type="ORF">GGR35_002094</name>
</gene>
<sequence length="144" mass="16087">MKIITNSLFIGLLMMLFTTLAGAQEIPVKISSIRSSKGSVVVSVFKDQASFDQEKPYKKFTFDKTSVNNGAMTVKLAIEPGIYGITLFDDENGNGKIDKNFIGIPKEGFGFSNFFMEKLKKPGFNDFKVDVKNVPNIQIRVKYL</sequence>
<evidence type="ECO:0000313" key="4">
    <source>
        <dbReference type="Proteomes" id="UP000297248"/>
    </source>
</evidence>
<dbReference type="EMBL" id="SNQG01000004">
    <property type="protein sequence ID" value="TEW65731.1"/>
    <property type="molecule type" value="Genomic_DNA"/>
</dbReference>
<reference evidence="3 4" key="1">
    <citation type="journal article" date="2016" name="Int. J. Syst. Evol. Microbiol.">
        <title>Proposal of Mucilaginibacter phyllosphaerae sp. nov. isolated from the phyllosphere of Galium album.</title>
        <authorList>
            <person name="Aydogan E.L."/>
            <person name="Busse H.J."/>
            <person name="Moser G."/>
            <person name="Muller C."/>
            <person name="Kampfer P."/>
            <person name="Glaeser S.P."/>
        </authorList>
    </citation>
    <scope>NUCLEOTIDE SEQUENCE [LARGE SCALE GENOMIC DNA]</scope>
    <source>
        <strain evidence="3 4">PP-F2FG21</strain>
    </source>
</reference>
<organism evidence="3 4">
    <name type="scientific">Mucilaginibacter phyllosphaerae</name>
    <dbReference type="NCBI Taxonomy" id="1812349"/>
    <lineage>
        <taxon>Bacteria</taxon>
        <taxon>Pseudomonadati</taxon>
        <taxon>Bacteroidota</taxon>
        <taxon>Sphingobacteriia</taxon>
        <taxon>Sphingobacteriales</taxon>
        <taxon>Sphingobacteriaceae</taxon>
        <taxon>Mucilaginibacter</taxon>
    </lineage>
</organism>
<dbReference type="OrthoDB" id="9788332at2"/>
<feature type="chain" id="PRO_5044616383" evidence="1">
    <location>
        <begin position="24"/>
        <end position="144"/>
    </location>
</feature>
<dbReference type="EMBL" id="JACIEG010000003">
    <property type="protein sequence ID" value="MBB3969491.1"/>
    <property type="molecule type" value="Genomic_DNA"/>
</dbReference>
<keyword evidence="1" id="KW-0732">Signal</keyword>
<dbReference type="InterPro" id="IPR018673">
    <property type="entry name" value="DUF2141"/>
</dbReference>
<reference evidence="2 5" key="3">
    <citation type="submission" date="2020-08" db="EMBL/GenBank/DDBJ databases">
        <title>Genomic Encyclopedia of Type Strains, Phase IV (KMG-IV): sequencing the most valuable type-strain genomes for metagenomic binning, comparative biology and taxonomic classification.</title>
        <authorList>
            <person name="Goeker M."/>
        </authorList>
    </citation>
    <scope>NUCLEOTIDE SEQUENCE [LARGE SCALE GENOMIC DNA]</scope>
    <source>
        <strain evidence="2 5">DSM 100995</strain>
    </source>
</reference>
<reference evidence="3" key="2">
    <citation type="submission" date="2019-03" db="EMBL/GenBank/DDBJ databases">
        <authorList>
            <person name="Yan Y.-Q."/>
            <person name="Du Z.-J."/>
        </authorList>
    </citation>
    <scope>NUCLEOTIDE SEQUENCE</scope>
    <source>
        <strain evidence="3">PP-F2FG21</strain>
    </source>
</reference>
<evidence type="ECO:0000313" key="2">
    <source>
        <dbReference type="EMBL" id="MBB3969491.1"/>
    </source>
</evidence>
<protein>
    <submittedName>
        <fullName evidence="3">DUF2141 domain-containing protein</fullName>
    </submittedName>
    <submittedName>
        <fullName evidence="2">Uncharacterized protein (DUF2141 family)</fullName>
    </submittedName>
</protein>